<comment type="similarity">
    <text evidence="2">Belongs to the UbiA prenyltransferase family.</text>
</comment>
<dbReference type="KEGG" id="qsa:O6P43_002838"/>
<evidence type="ECO:0000256" key="5">
    <source>
        <dbReference type="ARBA" id="ARBA00022989"/>
    </source>
</evidence>
<keyword evidence="6 7" id="KW-0472">Membrane</keyword>
<dbReference type="GO" id="GO:0016765">
    <property type="term" value="F:transferase activity, transferring alkyl or aryl (other than methyl) groups"/>
    <property type="evidence" value="ECO:0007669"/>
    <property type="project" value="InterPro"/>
</dbReference>
<feature type="transmembrane region" description="Helical" evidence="7">
    <location>
        <begin position="81"/>
        <end position="102"/>
    </location>
</feature>
<dbReference type="Proteomes" id="UP001163823">
    <property type="component" value="Chromosome 2"/>
</dbReference>
<dbReference type="Pfam" id="PF01040">
    <property type="entry name" value="UbiA"/>
    <property type="match status" value="1"/>
</dbReference>
<evidence type="ECO:0000256" key="6">
    <source>
        <dbReference type="ARBA" id="ARBA00023136"/>
    </source>
</evidence>
<evidence type="ECO:0000313" key="8">
    <source>
        <dbReference type="EMBL" id="KAJ7979440.1"/>
    </source>
</evidence>
<dbReference type="Gene3D" id="1.10.357.140">
    <property type="entry name" value="UbiA prenyltransferase"/>
    <property type="match status" value="1"/>
</dbReference>
<keyword evidence="9" id="KW-1185">Reference proteome</keyword>
<protein>
    <submittedName>
        <fullName evidence="8">Homogentisate phytyltransferase 1, chloroplastic-like</fullName>
    </submittedName>
</protein>
<dbReference type="InterPro" id="IPR000537">
    <property type="entry name" value="UbiA_prenyltransferase"/>
</dbReference>
<reference evidence="8" key="1">
    <citation type="journal article" date="2023" name="Science">
        <title>Elucidation of the pathway for biosynthesis of saponin adjuvants from the soapbark tree.</title>
        <authorList>
            <person name="Reed J."/>
            <person name="Orme A."/>
            <person name="El-Demerdash A."/>
            <person name="Owen C."/>
            <person name="Martin L.B.B."/>
            <person name="Misra R.C."/>
            <person name="Kikuchi S."/>
            <person name="Rejzek M."/>
            <person name="Martin A.C."/>
            <person name="Harkess A."/>
            <person name="Leebens-Mack J."/>
            <person name="Louveau T."/>
            <person name="Stephenson M.J."/>
            <person name="Osbourn A."/>
        </authorList>
    </citation>
    <scope>NUCLEOTIDE SEQUENCE</scope>
    <source>
        <strain evidence="8">S10</strain>
    </source>
</reference>
<evidence type="ECO:0000256" key="1">
    <source>
        <dbReference type="ARBA" id="ARBA00004508"/>
    </source>
</evidence>
<dbReference type="InterPro" id="IPR044878">
    <property type="entry name" value="UbiA_sf"/>
</dbReference>
<keyword evidence="5 7" id="KW-1133">Transmembrane helix</keyword>
<evidence type="ECO:0000313" key="9">
    <source>
        <dbReference type="Proteomes" id="UP001163823"/>
    </source>
</evidence>
<gene>
    <name evidence="8" type="ORF">O6P43_002838</name>
</gene>
<evidence type="ECO:0000256" key="2">
    <source>
        <dbReference type="ARBA" id="ARBA00005985"/>
    </source>
</evidence>
<comment type="subcellular location">
    <subcellularLocation>
        <location evidence="1">Plastid</location>
        <location evidence="1">Chloroplast membrane</location>
        <topology evidence="1">Multi-pass membrane protein</topology>
    </subcellularLocation>
</comment>
<feature type="transmembrane region" description="Helical" evidence="7">
    <location>
        <begin position="53"/>
        <end position="75"/>
    </location>
</feature>
<name>A0AAD7QDC2_QUISA</name>
<accession>A0AAD7QDC2</accession>
<keyword evidence="3" id="KW-0808">Transferase</keyword>
<dbReference type="PANTHER" id="PTHR43009">
    <property type="entry name" value="HOMOGENTISATE SOLANESYLTRANSFERASE, CHLOROPLASTIC"/>
    <property type="match status" value="1"/>
</dbReference>
<dbReference type="PANTHER" id="PTHR43009:SF6">
    <property type="entry name" value="HOMOGENTISATE PHYTYLTRANSFERASE 1, CHLOROPLASTIC"/>
    <property type="match status" value="1"/>
</dbReference>
<organism evidence="8 9">
    <name type="scientific">Quillaja saponaria</name>
    <name type="common">Soap bark tree</name>
    <dbReference type="NCBI Taxonomy" id="32244"/>
    <lineage>
        <taxon>Eukaryota</taxon>
        <taxon>Viridiplantae</taxon>
        <taxon>Streptophyta</taxon>
        <taxon>Embryophyta</taxon>
        <taxon>Tracheophyta</taxon>
        <taxon>Spermatophyta</taxon>
        <taxon>Magnoliopsida</taxon>
        <taxon>eudicotyledons</taxon>
        <taxon>Gunneridae</taxon>
        <taxon>Pentapetalae</taxon>
        <taxon>rosids</taxon>
        <taxon>fabids</taxon>
        <taxon>Fabales</taxon>
        <taxon>Quillajaceae</taxon>
        <taxon>Quillaja</taxon>
    </lineage>
</organism>
<feature type="transmembrane region" description="Helical" evidence="7">
    <location>
        <begin position="12"/>
        <end position="33"/>
    </location>
</feature>
<evidence type="ECO:0000256" key="3">
    <source>
        <dbReference type="ARBA" id="ARBA00022679"/>
    </source>
</evidence>
<sequence length="113" mass="12330">MLSDFSPLFFTGVLEAVVAAFFMNIYIAGLNQLTDIDIDKVNKQYLPLASGEYSVGTGAIIVISSAILSFWLGLIVGSQPLFLALFISFVLGTAYSINLPLLRWKRFAMVAAM</sequence>
<comment type="caution">
    <text evidence="8">The sequence shown here is derived from an EMBL/GenBank/DDBJ whole genome shotgun (WGS) entry which is preliminary data.</text>
</comment>
<keyword evidence="4 7" id="KW-0812">Transmembrane</keyword>
<proteinExistence type="inferred from homology"/>
<evidence type="ECO:0000256" key="7">
    <source>
        <dbReference type="SAM" id="Phobius"/>
    </source>
</evidence>
<dbReference type="GO" id="GO:0031969">
    <property type="term" value="C:chloroplast membrane"/>
    <property type="evidence" value="ECO:0007669"/>
    <property type="project" value="UniProtKB-SubCell"/>
</dbReference>
<evidence type="ECO:0000256" key="4">
    <source>
        <dbReference type="ARBA" id="ARBA00022692"/>
    </source>
</evidence>
<dbReference type="EMBL" id="JARAOO010000002">
    <property type="protein sequence ID" value="KAJ7979440.1"/>
    <property type="molecule type" value="Genomic_DNA"/>
</dbReference>
<dbReference type="AlphaFoldDB" id="A0AAD7QDC2"/>